<feature type="domain" description="Glyoxalase-like" evidence="1">
    <location>
        <begin position="10"/>
        <end position="106"/>
    </location>
</feature>
<gene>
    <name evidence="2" type="ORF">J5X75_29655</name>
</gene>
<dbReference type="Pfam" id="PF18029">
    <property type="entry name" value="Glyoxalase_6"/>
    <property type="match status" value="2"/>
</dbReference>
<dbReference type="Proteomes" id="UP000679690">
    <property type="component" value="Unassembled WGS sequence"/>
</dbReference>
<dbReference type="EMBL" id="JAGFNS010000023">
    <property type="protein sequence ID" value="MBO3741682.1"/>
    <property type="molecule type" value="Genomic_DNA"/>
</dbReference>
<dbReference type="Gene3D" id="3.10.180.10">
    <property type="entry name" value="2,3-Dihydroxybiphenyl 1,2-Dioxygenase, domain 1"/>
    <property type="match status" value="2"/>
</dbReference>
<dbReference type="PANTHER" id="PTHR35908:SF1">
    <property type="entry name" value="CONSERVED PROTEIN"/>
    <property type="match status" value="1"/>
</dbReference>
<evidence type="ECO:0000259" key="1">
    <source>
        <dbReference type="Pfam" id="PF18029"/>
    </source>
</evidence>
<keyword evidence="3" id="KW-1185">Reference proteome</keyword>
<sequence>MAVRWMTGFLDAPDRAAVPFWQAVTGYGLSDWREDGTFATMLPAAGDAFLRVQVVGDGPARVHLDLHVDDLPATSYQATALGARLVEIAEGLTVLRSPAGILFCLVEWAGETVRPGPVRWPGGQHSLVDQVCLDLPEAVHDREVEFWAALTGWERGFSDLPEFSCLVRPGAMPLRLLMQRTGGETAGMHLDVACDDVDAEVARHAGLGARVVRRVPGDWTTLVDPAGREYCVTGRSPFPA</sequence>
<dbReference type="PANTHER" id="PTHR35908">
    <property type="entry name" value="HYPOTHETICAL FUSION PROTEIN"/>
    <property type="match status" value="1"/>
</dbReference>
<evidence type="ECO:0000313" key="3">
    <source>
        <dbReference type="Proteomes" id="UP000679690"/>
    </source>
</evidence>
<name>A0ABS3UT01_9ACTN</name>
<organism evidence="2 3">
    <name type="scientific">Actinoplanes flavus</name>
    <dbReference type="NCBI Taxonomy" id="2820290"/>
    <lineage>
        <taxon>Bacteria</taxon>
        <taxon>Bacillati</taxon>
        <taxon>Actinomycetota</taxon>
        <taxon>Actinomycetes</taxon>
        <taxon>Micromonosporales</taxon>
        <taxon>Micromonosporaceae</taxon>
        <taxon>Actinoplanes</taxon>
    </lineage>
</organism>
<proteinExistence type="predicted"/>
<dbReference type="RefSeq" id="WP_208470831.1">
    <property type="nucleotide sequence ID" value="NZ_JAGFNS010000023.1"/>
</dbReference>
<evidence type="ECO:0000313" key="2">
    <source>
        <dbReference type="EMBL" id="MBO3741682.1"/>
    </source>
</evidence>
<reference evidence="2 3" key="1">
    <citation type="submission" date="2021-03" db="EMBL/GenBank/DDBJ databases">
        <title>Actinoplanes flavus sp. nov., a novel actinomycete isolated from Coconut Palm rhizosphere soil.</title>
        <authorList>
            <person name="Luo X."/>
        </authorList>
    </citation>
    <scope>NUCLEOTIDE SEQUENCE [LARGE SCALE GENOMIC DNA]</scope>
    <source>
        <strain evidence="2 3">NEAU-H7</strain>
    </source>
</reference>
<dbReference type="InterPro" id="IPR041581">
    <property type="entry name" value="Glyoxalase_6"/>
</dbReference>
<accession>A0ABS3UT01</accession>
<comment type="caution">
    <text evidence="2">The sequence shown here is derived from an EMBL/GenBank/DDBJ whole genome shotgun (WGS) entry which is preliminary data.</text>
</comment>
<dbReference type="SUPFAM" id="SSF54593">
    <property type="entry name" value="Glyoxalase/Bleomycin resistance protein/Dihydroxybiphenyl dioxygenase"/>
    <property type="match status" value="2"/>
</dbReference>
<protein>
    <recommendedName>
        <fullName evidence="1">Glyoxalase-like domain-containing protein</fullName>
    </recommendedName>
</protein>
<dbReference type="CDD" id="cd06587">
    <property type="entry name" value="VOC"/>
    <property type="match status" value="1"/>
</dbReference>
<feature type="domain" description="Glyoxalase-like" evidence="1">
    <location>
        <begin position="130"/>
        <end position="233"/>
    </location>
</feature>
<dbReference type="InterPro" id="IPR029068">
    <property type="entry name" value="Glyas_Bleomycin-R_OHBP_Dase"/>
</dbReference>